<gene>
    <name evidence="11" type="ORF">CITCOLO1_LOCUS9967</name>
</gene>
<evidence type="ECO:0000256" key="9">
    <source>
        <dbReference type="ARBA" id="ARBA00047707"/>
    </source>
</evidence>
<evidence type="ECO:0000256" key="2">
    <source>
        <dbReference type="ARBA" id="ARBA00004814"/>
    </source>
</evidence>
<dbReference type="InterPro" id="IPR036188">
    <property type="entry name" value="FAD/NAD-bd_sf"/>
</dbReference>
<keyword evidence="7 10" id="KW-0560">Oxidoreductase</keyword>
<evidence type="ECO:0000256" key="4">
    <source>
        <dbReference type="ARBA" id="ARBA00022630"/>
    </source>
</evidence>
<proteinExistence type="inferred from homology"/>
<dbReference type="SUPFAM" id="SSF51905">
    <property type="entry name" value="FAD/NAD(P)-binding domain"/>
    <property type="match status" value="2"/>
</dbReference>
<dbReference type="InterPro" id="IPR000960">
    <property type="entry name" value="Flavin_mOase"/>
</dbReference>
<keyword evidence="4 10" id="KW-0285">Flavoprotein</keyword>
<comment type="pathway">
    <text evidence="2">Plant hormone metabolism; auxin biosynthesis.</text>
</comment>
<evidence type="ECO:0000256" key="7">
    <source>
        <dbReference type="ARBA" id="ARBA00023002"/>
    </source>
</evidence>
<evidence type="ECO:0000256" key="5">
    <source>
        <dbReference type="ARBA" id="ARBA00022827"/>
    </source>
</evidence>
<evidence type="ECO:0000256" key="3">
    <source>
        <dbReference type="ARBA" id="ARBA00009183"/>
    </source>
</evidence>
<comment type="similarity">
    <text evidence="3 10">Belongs to the FMO family.</text>
</comment>
<keyword evidence="6" id="KW-0521">NADP</keyword>
<reference evidence="11 12" key="1">
    <citation type="submission" date="2024-03" db="EMBL/GenBank/DDBJ databases">
        <authorList>
            <person name="Gkanogiannis A."/>
            <person name="Becerra Lopez-Lavalle L."/>
        </authorList>
    </citation>
    <scope>NUCLEOTIDE SEQUENCE [LARGE SCALE GENOMIC DNA]</scope>
</reference>
<dbReference type="PRINTS" id="PR00469">
    <property type="entry name" value="PNDRDTASEII"/>
</dbReference>
<keyword evidence="5 10" id="KW-0274">FAD</keyword>
<dbReference type="Gene3D" id="3.50.50.60">
    <property type="entry name" value="FAD/NAD(P)-binding domain"/>
    <property type="match status" value="1"/>
</dbReference>
<dbReference type="PIRSF" id="PIRSF000332">
    <property type="entry name" value="FMO"/>
    <property type="match status" value="1"/>
</dbReference>
<dbReference type="PANTHER" id="PTHR43539:SF42">
    <property type="entry name" value="OS01G0273800 PROTEIN"/>
    <property type="match status" value="1"/>
</dbReference>
<name>A0ABP0YC18_9ROSI</name>
<dbReference type="EC" id="1.-.-.-" evidence="10"/>
<comment type="catalytic activity">
    <reaction evidence="9">
        <text>indole-3-pyruvate + NADPH + O2 + H(+) = (indol-3-yl)acetate + CO2 + NADP(+) + H2O</text>
        <dbReference type="Rhea" id="RHEA:34331"/>
        <dbReference type="ChEBI" id="CHEBI:15377"/>
        <dbReference type="ChEBI" id="CHEBI:15378"/>
        <dbReference type="ChEBI" id="CHEBI:15379"/>
        <dbReference type="ChEBI" id="CHEBI:16526"/>
        <dbReference type="ChEBI" id="CHEBI:17640"/>
        <dbReference type="ChEBI" id="CHEBI:30854"/>
        <dbReference type="ChEBI" id="CHEBI:57783"/>
        <dbReference type="ChEBI" id="CHEBI:58349"/>
        <dbReference type="EC" id="1.14.13.168"/>
    </reaction>
</comment>
<evidence type="ECO:0000256" key="1">
    <source>
        <dbReference type="ARBA" id="ARBA00001974"/>
    </source>
</evidence>
<keyword evidence="12" id="KW-1185">Reference proteome</keyword>
<dbReference type="Proteomes" id="UP001642487">
    <property type="component" value="Chromosome 3"/>
</dbReference>
<dbReference type="EMBL" id="OZ021737">
    <property type="protein sequence ID" value="CAK9318013.1"/>
    <property type="molecule type" value="Genomic_DNA"/>
</dbReference>
<keyword evidence="8" id="KW-0073">Auxin biosynthesis</keyword>
<evidence type="ECO:0000256" key="6">
    <source>
        <dbReference type="ARBA" id="ARBA00022857"/>
    </source>
</evidence>
<evidence type="ECO:0000256" key="8">
    <source>
        <dbReference type="ARBA" id="ARBA00023070"/>
    </source>
</evidence>
<sequence length="383" mass="42409">MADITVIIIGAGPSGLATAASLTLSAIPYIILEREDCSVPLWRKHSYDRLRLHLPNHFCHLPAMPFPSSTPNYLPKANFLDYLDRYATHFGIRPLYCRNVEEAEFNQTEGKWKVRARNLEEGKIEEFSGGFLVVATGETAEAYTPEVEGIQGFGGDVLHSTEFKSGKGFEGKNVLVVGAGNSGMEIALDLALHTANTSLLVRSPVHFMSRGMVKLALVMLKYNLPIGFVDLLMVMLSKVVYGDVTKYGIRRPVEGPMYMKVKYGKYPIIDGGAFQKIKSGQIQVLPSEISSIKGNNVLFKNGKTYPFDSIIFCTGFKRSTNLWLKGDEYLLNDDGLPKPSYPNHWKGKNSLYCVGLSRRGLYGANLDAQNVAKDISSQIYKCG</sequence>
<dbReference type="PRINTS" id="PR00368">
    <property type="entry name" value="FADPNR"/>
</dbReference>
<evidence type="ECO:0000313" key="11">
    <source>
        <dbReference type="EMBL" id="CAK9318013.1"/>
    </source>
</evidence>
<dbReference type="InterPro" id="IPR050982">
    <property type="entry name" value="Auxin_biosynth/cation_transpt"/>
</dbReference>
<accession>A0ABP0YC18</accession>
<organism evidence="11 12">
    <name type="scientific">Citrullus colocynthis</name>
    <name type="common">colocynth</name>
    <dbReference type="NCBI Taxonomy" id="252529"/>
    <lineage>
        <taxon>Eukaryota</taxon>
        <taxon>Viridiplantae</taxon>
        <taxon>Streptophyta</taxon>
        <taxon>Embryophyta</taxon>
        <taxon>Tracheophyta</taxon>
        <taxon>Spermatophyta</taxon>
        <taxon>Magnoliopsida</taxon>
        <taxon>eudicotyledons</taxon>
        <taxon>Gunneridae</taxon>
        <taxon>Pentapetalae</taxon>
        <taxon>rosids</taxon>
        <taxon>fabids</taxon>
        <taxon>Cucurbitales</taxon>
        <taxon>Cucurbitaceae</taxon>
        <taxon>Benincaseae</taxon>
        <taxon>Citrullus</taxon>
    </lineage>
</organism>
<dbReference type="InterPro" id="IPR020946">
    <property type="entry name" value="Flavin_mOase-like"/>
</dbReference>
<protein>
    <recommendedName>
        <fullName evidence="10">Flavin-containing monooxygenase</fullName>
        <ecNumber evidence="10">1.-.-.-</ecNumber>
    </recommendedName>
</protein>
<evidence type="ECO:0000256" key="10">
    <source>
        <dbReference type="RuleBase" id="RU361177"/>
    </source>
</evidence>
<dbReference type="PANTHER" id="PTHR43539">
    <property type="entry name" value="FLAVIN-BINDING MONOOXYGENASE-LIKE PROTEIN (AFU_ORTHOLOGUE AFUA_4G09220)"/>
    <property type="match status" value="1"/>
</dbReference>
<evidence type="ECO:0000313" key="12">
    <source>
        <dbReference type="Proteomes" id="UP001642487"/>
    </source>
</evidence>
<dbReference type="Pfam" id="PF00743">
    <property type="entry name" value="FMO-like"/>
    <property type="match status" value="1"/>
</dbReference>
<keyword evidence="10" id="KW-0503">Monooxygenase</keyword>
<comment type="cofactor">
    <cofactor evidence="1 10">
        <name>FAD</name>
        <dbReference type="ChEBI" id="CHEBI:57692"/>
    </cofactor>
</comment>